<dbReference type="EMBL" id="QXFU01000524">
    <property type="protein sequence ID" value="KAE9031241.1"/>
    <property type="molecule type" value="Genomic_DNA"/>
</dbReference>
<comment type="caution">
    <text evidence="2">The sequence shown here is derived from an EMBL/GenBank/DDBJ whole genome shotgun (WGS) entry which is preliminary data.</text>
</comment>
<name>A0A6A3MFL9_9STRA</name>
<gene>
    <name evidence="2" type="ORF">PR002_g9685</name>
</gene>
<organism evidence="2 3">
    <name type="scientific">Phytophthora rubi</name>
    <dbReference type="NCBI Taxonomy" id="129364"/>
    <lineage>
        <taxon>Eukaryota</taxon>
        <taxon>Sar</taxon>
        <taxon>Stramenopiles</taxon>
        <taxon>Oomycota</taxon>
        <taxon>Peronosporomycetes</taxon>
        <taxon>Peronosporales</taxon>
        <taxon>Peronosporaceae</taxon>
        <taxon>Phytophthora</taxon>
    </lineage>
</organism>
<proteinExistence type="predicted"/>
<feature type="region of interest" description="Disordered" evidence="1">
    <location>
        <begin position="1"/>
        <end position="43"/>
    </location>
</feature>
<evidence type="ECO:0000313" key="2">
    <source>
        <dbReference type="EMBL" id="KAE9031241.1"/>
    </source>
</evidence>
<feature type="compositionally biased region" description="Acidic residues" evidence="1">
    <location>
        <begin position="19"/>
        <end position="31"/>
    </location>
</feature>
<dbReference type="AlphaFoldDB" id="A0A6A3MFL9"/>
<dbReference type="Proteomes" id="UP000435112">
    <property type="component" value="Unassembled WGS sequence"/>
</dbReference>
<reference evidence="2 3" key="1">
    <citation type="submission" date="2018-09" db="EMBL/GenBank/DDBJ databases">
        <title>Genomic investigation of the strawberry pathogen Phytophthora fragariae indicates pathogenicity is determined by transcriptional variation in three key races.</title>
        <authorList>
            <person name="Adams T.M."/>
            <person name="Armitage A.D."/>
            <person name="Sobczyk M.K."/>
            <person name="Bates H.J."/>
            <person name="Dunwell J.M."/>
            <person name="Nellist C.F."/>
            <person name="Harrison R.J."/>
        </authorList>
    </citation>
    <scope>NUCLEOTIDE SEQUENCE [LARGE SCALE GENOMIC DNA]</scope>
    <source>
        <strain evidence="2 3">SCRP324</strain>
    </source>
</reference>
<evidence type="ECO:0000256" key="1">
    <source>
        <dbReference type="SAM" id="MobiDB-lite"/>
    </source>
</evidence>
<sequence length="474" mass="53541">MSSRRNAGVELSDSSGDGVESDDSDILFEFDDGPHPGAPSTASASVRRDFVLVGVLTSFAAAQREMSERDDYVHTYETRYETDRLLVHVFLCRPHGGCAHRYKIRRIAVGDTDPEIEFHLEEHGDHALTALPVRRRGIHPTLTEEVDALLDMGWGAMQLRNLLNHKYRDDPRRLRIVPTCKQLENRKAFLVRSSPNGWEVKNHATFTAWASTKICSTRDEFDSISDPADRMMDDMIVLDAFSFGSVDTESGTSFDVLVTSRRVFRNIVTCARDQGQQLVCSTDGTYMLHFGGWTVVDCGSSAVFWDRNSYVHRFVPWLSMFVRSESTDAYRRMFGVTKARAALLFDLEGFLDLNASMASVPVRRAPGRPPNRRPALARESREEGYFNVDRLVRLFLQRPGQPLKWKVIADMDVEVEGDIESSMFIGQVVGFRLSDGVYIWSVRFTDGDLCDYEAEQLARAVNRAHEIGVSVTSE</sequence>
<accession>A0A6A3MFL9</accession>
<dbReference type="OrthoDB" id="118844at2759"/>
<evidence type="ECO:0000313" key="3">
    <source>
        <dbReference type="Proteomes" id="UP000435112"/>
    </source>
</evidence>
<protein>
    <submittedName>
        <fullName evidence="2">Uncharacterized protein</fullName>
    </submittedName>
</protein>